<dbReference type="InterPro" id="IPR043131">
    <property type="entry name" value="BCAT-like_N"/>
</dbReference>
<organism evidence="12 13">
    <name type="scientific">Novacetimonas maltaceti</name>
    <dbReference type="NCBI Taxonomy" id="1203393"/>
    <lineage>
        <taxon>Bacteria</taxon>
        <taxon>Pseudomonadati</taxon>
        <taxon>Pseudomonadota</taxon>
        <taxon>Alphaproteobacteria</taxon>
        <taxon>Acetobacterales</taxon>
        <taxon>Acetobacteraceae</taxon>
        <taxon>Novacetimonas</taxon>
    </lineage>
</organism>
<keyword evidence="12" id="KW-0032">Aminotransferase</keyword>
<keyword evidence="13" id="KW-1185">Reference proteome</keyword>
<comment type="pathway">
    <text evidence="3">Amino-acid biosynthesis; L-valine biosynthesis; L-valine from pyruvate: step 4/4.</text>
</comment>
<comment type="function">
    <text evidence="1">Acts on leucine, isoleucine and valine.</text>
</comment>
<evidence type="ECO:0000256" key="3">
    <source>
        <dbReference type="ARBA" id="ARBA00004931"/>
    </source>
</evidence>
<gene>
    <name evidence="12" type="ORF">KMAL_24120</name>
</gene>
<evidence type="ECO:0000256" key="1">
    <source>
        <dbReference type="ARBA" id="ARBA00003109"/>
    </source>
</evidence>
<dbReference type="Proteomes" id="UP000237344">
    <property type="component" value="Unassembled WGS sequence"/>
</dbReference>
<dbReference type="InterPro" id="IPR036038">
    <property type="entry name" value="Aminotransferase-like"/>
</dbReference>
<keyword evidence="8" id="KW-0100">Branched-chain amino acid biosynthesis</keyword>
<comment type="catalytic activity">
    <reaction evidence="9">
        <text>L-valine + 2-oxoglutarate = 3-methyl-2-oxobutanoate + L-glutamate</text>
        <dbReference type="Rhea" id="RHEA:24813"/>
        <dbReference type="ChEBI" id="CHEBI:11851"/>
        <dbReference type="ChEBI" id="CHEBI:16810"/>
        <dbReference type="ChEBI" id="CHEBI:29985"/>
        <dbReference type="ChEBI" id="CHEBI:57762"/>
        <dbReference type="EC" id="2.6.1.42"/>
    </reaction>
</comment>
<dbReference type="RefSeq" id="WP_110095965.1">
    <property type="nucleotide sequence ID" value="NZ_NKUE01000028.1"/>
</dbReference>
<dbReference type="InterPro" id="IPR043132">
    <property type="entry name" value="BCAT-like_C"/>
</dbReference>
<evidence type="ECO:0000256" key="6">
    <source>
        <dbReference type="ARBA" id="ARBA00013053"/>
    </source>
</evidence>
<evidence type="ECO:0000256" key="7">
    <source>
        <dbReference type="ARBA" id="ARBA00014472"/>
    </source>
</evidence>
<comment type="catalytic activity">
    <reaction evidence="11">
        <text>L-leucine + 2-oxoglutarate = 4-methyl-2-oxopentanoate + L-glutamate</text>
        <dbReference type="Rhea" id="RHEA:18321"/>
        <dbReference type="ChEBI" id="CHEBI:16810"/>
        <dbReference type="ChEBI" id="CHEBI:17865"/>
        <dbReference type="ChEBI" id="CHEBI:29985"/>
        <dbReference type="ChEBI" id="CHEBI:57427"/>
        <dbReference type="EC" id="2.6.1.42"/>
    </reaction>
</comment>
<proteinExistence type="inferred from homology"/>
<sequence length="267" mass="28669">MTDRLWFNGAMRDRDAVHIDPADRGLLLGDGLFETMRVHAGRIIHLARHMARLYAGLGTLMIPPPARTEVEAALARVITENAMQAGSLRLTITRGCGPRGLLPPEGAAPTVMIVPFPPAATPMPEAHLVISRMRRDETSPLSRTKTLNYLPNILALMEARQRGGNEAVLLNTAGRVAEASASNLLIQRDGMLLTPPVTEGALPGIARSVLLDMRLAREQALTRADLLGAEAVLLVSSLSVREAVSLDATPLPREPSTAQRIRAALAS</sequence>
<comment type="caution">
    <text evidence="12">The sequence shown here is derived from an EMBL/GenBank/DDBJ whole genome shotgun (WGS) entry which is preliminary data.</text>
</comment>
<evidence type="ECO:0000256" key="4">
    <source>
        <dbReference type="ARBA" id="ARBA00005072"/>
    </source>
</evidence>
<dbReference type="InterPro" id="IPR050571">
    <property type="entry name" value="Class-IV_PLP-Dep_Aminotrnsfr"/>
</dbReference>
<evidence type="ECO:0000313" key="13">
    <source>
        <dbReference type="Proteomes" id="UP000237344"/>
    </source>
</evidence>
<comment type="pathway">
    <text evidence="4">Amino-acid biosynthesis; L-leucine biosynthesis; L-leucine from 3-methyl-2-oxobutanoate: step 4/4.</text>
</comment>
<keyword evidence="12" id="KW-0808">Transferase</keyword>
<evidence type="ECO:0000256" key="11">
    <source>
        <dbReference type="ARBA" id="ARBA00049229"/>
    </source>
</evidence>
<dbReference type="EMBL" id="POTC01000038">
    <property type="protein sequence ID" value="POF61965.1"/>
    <property type="molecule type" value="Genomic_DNA"/>
</dbReference>
<comment type="pathway">
    <text evidence="2">Amino-acid biosynthesis; L-isoleucine biosynthesis; L-isoleucine from 2-oxobutanoate: step 4/4.</text>
</comment>
<evidence type="ECO:0000256" key="9">
    <source>
        <dbReference type="ARBA" id="ARBA00048212"/>
    </source>
</evidence>
<dbReference type="OrthoDB" id="9805628at2"/>
<reference evidence="12 13" key="1">
    <citation type="submission" date="2018-01" db="EMBL/GenBank/DDBJ databases">
        <title>Draft Genome Sequence of Komagataeibacter maltaceti LMG 1529, a Vinegar Producing Acetic Acid Bacterium Isolated from Malt Vinegar Brewery Acetifiers.</title>
        <authorList>
            <person name="Zhang Q."/>
            <person name="Hollensteiner J."/>
            <person name="Poehlein A."/>
            <person name="Daniel R."/>
        </authorList>
    </citation>
    <scope>NUCLEOTIDE SEQUENCE [LARGE SCALE GENOMIC DNA]</scope>
    <source>
        <strain evidence="12 13">LMG 1529</strain>
    </source>
</reference>
<dbReference type="PANTHER" id="PTHR42743">
    <property type="entry name" value="AMINO-ACID AMINOTRANSFERASE"/>
    <property type="match status" value="1"/>
</dbReference>
<dbReference type="Pfam" id="PF01063">
    <property type="entry name" value="Aminotran_4"/>
    <property type="match status" value="1"/>
</dbReference>
<evidence type="ECO:0000256" key="10">
    <source>
        <dbReference type="ARBA" id="ARBA00048798"/>
    </source>
</evidence>
<protein>
    <recommendedName>
        <fullName evidence="7">Probable branched-chain-amino-acid aminotransferase</fullName>
        <ecNumber evidence="6">2.6.1.42</ecNumber>
    </recommendedName>
</protein>
<dbReference type="Gene3D" id="3.20.10.10">
    <property type="entry name" value="D-amino Acid Aminotransferase, subunit A, domain 2"/>
    <property type="match status" value="1"/>
</dbReference>
<dbReference type="EC" id="2.6.1.42" evidence="6"/>
<dbReference type="Gene3D" id="3.30.470.10">
    <property type="match status" value="1"/>
</dbReference>
<evidence type="ECO:0000313" key="12">
    <source>
        <dbReference type="EMBL" id="POF61965.1"/>
    </source>
</evidence>
<dbReference type="GO" id="GO:0004084">
    <property type="term" value="F:branched-chain-amino-acid transaminase activity"/>
    <property type="evidence" value="ECO:0007669"/>
    <property type="project" value="UniProtKB-EC"/>
</dbReference>
<dbReference type="SUPFAM" id="SSF56752">
    <property type="entry name" value="D-aminoacid aminotransferase-like PLP-dependent enzymes"/>
    <property type="match status" value="1"/>
</dbReference>
<keyword evidence="8" id="KW-0028">Amino-acid biosynthesis</keyword>
<evidence type="ECO:0000256" key="8">
    <source>
        <dbReference type="ARBA" id="ARBA00023304"/>
    </source>
</evidence>
<dbReference type="GO" id="GO:0009082">
    <property type="term" value="P:branched-chain amino acid biosynthetic process"/>
    <property type="evidence" value="ECO:0007669"/>
    <property type="project" value="UniProtKB-KW"/>
</dbReference>
<comment type="similarity">
    <text evidence="5">Belongs to the class-IV pyridoxal-phosphate-dependent aminotransferase family.</text>
</comment>
<dbReference type="InterPro" id="IPR001544">
    <property type="entry name" value="Aminotrans_IV"/>
</dbReference>
<evidence type="ECO:0000256" key="5">
    <source>
        <dbReference type="ARBA" id="ARBA00009320"/>
    </source>
</evidence>
<evidence type="ECO:0000256" key="2">
    <source>
        <dbReference type="ARBA" id="ARBA00004824"/>
    </source>
</evidence>
<comment type="catalytic activity">
    <reaction evidence="10">
        <text>L-isoleucine + 2-oxoglutarate = (S)-3-methyl-2-oxopentanoate + L-glutamate</text>
        <dbReference type="Rhea" id="RHEA:24801"/>
        <dbReference type="ChEBI" id="CHEBI:16810"/>
        <dbReference type="ChEBI" id="CHEBI:29985"/>
        <dbReference type="ChEBI" id="CHEBI:35146"/>
        <dbReference type="ChEBI" id="CHEBI:58045"/>
        <dbReference type="EC" id="2.6.1.42"/>
    </reaction>
</comment>
<dbReference type="PANTHER" id="PTHR42743:SF11">
    <property type="entry name" value="AMINODEOXYCHORISMATE LYASE"/>
    <property type="match status" value="1"/>
</dbReference>
<dbReference type="GO" id="GO:0005829">
    <property type="term" value="C:cytosol"/>
    <property type="evidence" value="ECO:0007669"/>
    <property type="project" value="TreeGrafter"/>
</dbReference>
<name>A0A2S3VZB8_9PROT</name>
<accession>A0A2S3VZB8</accession>
<dbReference type="AlphaFoldDB" id="A0A2S3VZB8"/>